<accession>A0A7R9B8S5</accession>
<organism evidence="1">
    <name type="scientific">Timema shepardi</name>
    <name type="common">Walking stick</name>
    <dbReference type="NCBI Taxonomy" id="629360"/>
    <lineage>
        <taxon>Eukaryota</taxon>
        <taxon>Metazoa</taxon>
        <taxon>Ecdysozoa</taxon>
        <taxon>Arthropoda</taxon>
        <taxon>Hexapoda</taxon>
        <taxon>Insecta</taxon>
        <taxon>Pterygota</taxon>
        <taxon>Neoptera</taxon>
        <taxon>Polyneoptera</taxon>
        <taxon>Phasmatodea</taxon>
        <taxon>Timematodea</taxon>
        <taxon>Timematoidea</taxon>
        <taxon>Timematidae</taxon>
        <taxon>Timema</taxon>
    </lineage>
</organism>
<gene>
    <name evidence="1" type="ORF">TSIB3V08_LOCUS12552</name>
</gene>
<evidence type="ECO:0000313" key="1">
    <source>
        <dbReference type="EMBL" id="CAD7268550.1"/>
    </source>
</evidence>
<dbReference type="AlphaFoldDB" id="A0A7R9B8S5"/>
<proteinExistence type="predicted"/>
<name>A0A7R9B8S5_TIMSH</name>
<reference evidence="1" key="1">
    <citation type="submission" date="2020-11" db="EMBL/GenBank/DDBJ databases">
        <authorList>
            <person name="Tran Van P."/>
        </authorList>
    </citation>
    <scope>NUCLEOTIDE SEQUENCE</scope>
</reference>
<protein>
    <submittedName>
        <fullName evidence="1">Uncharacterized protein</fullName>
    </submittedName>
</protein>
<sequence>MVNSSYIKFQEIARLCH</sequence>
<dbReference type="EMBL" id="OC014349">
    <property type="protein sequence ID" value="CAD7268550.1"/>
    <property type="molecule type" value="Genomic_DNA"/>
</dbReference>